<comment type="caution">
    <text evidence="9">The sequence shown here is derived from an EMBL/GenBank/DDBJ whole genome shotgun (WGS) entry which is preliminary data.</text>
</comment>
<feature type="domain" description="Four-carbon acid sugar kinase nucleotide binding" evidence="8">
    <location>
        <begin position="267"/>
        <end position="416"/>
    </location>
</feature>
<dbReference type="GO" id="GO:0016301">
    <property type="term" value="F:kinase activity"/>
    <property type="evidence" value="ECO:0007669"/>
    <property type="project" value="UniProtKB-KW"/>
</dbReference>
<dbReference type="InterPro" id="IPR042213">
    <property type="entry name" value="NBD_C_sf"/>
</dbReference>
<comment type="similarity">
    <text evidence="1">Belongs to the four-carbon acid sugar kinase family.</text>
</comment>
<evidence type="ECO:0000313" key="9">
    <source>
        <dbReference type="EMBL" id="ROR72418.1"/>
    </source>
</evidence>
<sequence length="422" mass="44037">MAEQLVAYYGDDLTGSIDVLLQFSRAGHAGRLFLGLPEPAELRATAGQVGVVGIAGIARSLATADLESEVAPALRALAAVQPAVLQYKACSTIDSSPRIGSLGRVLEIGRSLLGEGAVPMLFAQPDFGRYTVFGHHFAAEDGVVHRLDRQPTMSAHPVTPMDESDIARHLARQTELPLASLPLTHYTDPVAVRSEVDRTTAAAVVLDALREDDLRLLGEAFWHLAEARRPLFTMGSGGLSAALARTMIAPPTRHEAPGPERAGGAVLAVSGSRSARTAAQIEHARASGWTVLPLPLRGAPDRLAEMNALLGQGRSVVLTVGEQTLPGGPEAALAAIARAAAMAVEHATTAGMTRRVIICGGDTSGRVLRALAITSVEIVDTVVANVVTCAARAHRAELDGVEFTLKGGQMGPAELFALIDGA</sequence>
<evidence type="ECO:0000256" key="1">
    <source>
        <dbReference type="ARBA" id="ARBA00005715"/>
    </source>
</evidence>
<dbReference type="SUPFAM" id="SSF142764">
    <property type="entry name" value="YgbK-like"/>
    <property type="match status" value="1"/>
</dbReference>
<evidence type="ECO:0000256" key="5">
    <source>
        <dbReference type="ARBA" id="ARBA00022840"/>
    </source>
</evidence>
<reference evidence="9 10" key="1">
    <citation type="submission" date="2018-11" db="EMBL/GenBank/DDBJ databases">
        <title>Sequencing the genomes of 1000 actinobacteria strains.</title>
        <authorList>
            <person name="Klenk H.-P."/>
        </authorList>
    </citation>
    <scope>NUCLEOTIDE SEQUENCE [LARGE SCALE GENOMIC DNA]</scope>
    <source>
        <strain evidence="9 10">DSM 11294</strain>
    </source>
</reference>
<gene>
    <name evidence="9" type="ORF">EDD31_0769</name>
</gene>
<evidence type="ECO:0000259" key="7">
    <source>
        <dbReference type="Pfam" id="PF07005"/>
    </source>
</evidence>
<evidence type="ECO:0000256" key="3">
    <source>
        <dbReference type="ARBA" id="ARBA00022741"/>
    </source>
</evidence>
<keyword evidence="5" id="KW-0067">ATP-binding</keyword>
<keyword evidence="6" id="KW-0119">Carbohydrate metabolism</keyword>
<dbReference type="Pfam" id="PF17042">
    <property type="entry name" value="NBD_C"/>
    <property type="match status" value="1"/>
</dbReference>
<dbReference type="Proteomes" id="UP000280668">
    <property type="component" value="Unassembled WGS sequence"/>
</dbReference>
<dbReference type="Gene3D" id="3.40.50.10840">
    <property type="entry name" value="Putative sugar-binding, N-terminal domain"/>
    <property type="match status" value="1"/>
</dbReference>
<keyword evidence="4" id="KW-0418">Kinase</keyword>
<dbReference type="EMBL" id="RKHK01000001">
    <property type="protein sequence ID" value="ROR72418.1"/>
    <property type="molecule type" value="Genomic_DNA"/>
</dbReference>
<evidence type="ECO:0000256" key="6">
    <source>
        <dbReference type="ARBA" id="ARBA00023277"/>
    </source>
</evidence>
<evidence type="ECO:0000313" key="10">
    <source>
        <dbReference type="Proteomes" id="UP000280668"/>
    </source>
</evidence>
<accession>A0A3N2BB15</accession>
<feature type="domain" description="Four-carbon acid sugar kinase N-terminal" evidence="7">
    <location>
        <begin position="7"/>
        <end position="243"/>
    </location>
</feature>
<dbReference type="GO" id="GO:0005524">
    <property type="term" value="F:ATP binding"/>
    <property type="evidence" value="ECO:0007669"/>
    <property type="project" value="UniProtKB-KW"/>
</dbReference>
<proteinExistence type="inferred from homology"/>
<protein>
    <submittedName>
        <fullName evidence="9">Uncharacterized protein YgbK (DUF1537 family)</fullName>
    </submittedName>
</protein>
<organism evidence="9 10">
    <name type="scientific">Bogoriella caseilytica</name>
    <dbReference type="NCBI Taxonomy" id="56055"/>
    <lineage>
        <taxon>Bacteria</taxon>
        <taxon>Bacillati</taxon>
        <taxon>Actinomycetota</taxon>
        <taxon>Actinomycetes</taxon>
        <taxon>Micrococcales</taxon>
        <taxon>Bogoriellaceae</taxon>
        <taxon>Bogoriella</taxon>
    </lineage>
</organism>
<dbReference type="AlphaFoldDB" id="A0A3N2BB15"/>
<dbReference type="InterPro" id="IPR031475">
    <property type="entry name" value="NBD_C"/>
</dbReference>
<dbReference type="Pfam" id="PF07005">
    <property type="entry name" value="SBD_N"/>
    <property type="match status" value="1"/>
</dbReference>
<dbReference type="RefSeq" id="WP_123302979.1">
    <property type="nucleotide sequence ID" value="NZ_RKHK01000001.1"/>
</dbReference>
<dbReference type="OrthoDB" id="191465at2"/>
<dbReference type="Gene3D" id="3.40.980.20">
    <property type="entry name" value="Four-carbon acid sugar kinase, nucleotide binding domain"/>
    <property type="match status" value="1"/>
</dbReference>
<evidence type="ECO:0000256" key="2">
    <source>
        <dbReference type="ARBA" id="ARBA00022679"/>
    </source>
</evidence>
<dbReference type="InterPro" id="IPR037051">
    <property type="entry name" value="4-carb_acid_sugar_kinase_N_sf"/>
</dbReference>
<keyword evidence="10" id="KW-1185">Reference proteome</keyword>
<dbReference type="InterPro" id="IPR010737">
    <property type="entry name" value="4-carb_acid_sugar_kinase_N"/>
</dbReference>
<name>A0A3N2BB15_9MICO</name>
<evidence type="ECO:0000259" key="8">
    <source>
        <dbReference type="Pfam" id="PF17042"/>
    </source>
</evidence>
<keyword evidence="3" id="KW-0547">Nucleotide-binding</keyword>
<keyword evidence="2" id="KW-0808">Transferase</keyword>
<evidence type="ECO:0000256" key="4">
    <source>
        <dbReference type="ARBA" id="ARBA00022777"/>
    </source>
</evidence>